<organism evidence="1 2">
    <name type="scientific">Punica granatum</name>
    <name type="common">Pomegranate</name>
    <dbReference type="NCBI Taxonomy" id="22663"/>
    <lineage>
        <taxon>Eukaryota</taxon>
        <taxon>Viridiplantae</taxon>
        <taxon>Streptophyta</taxon>
        <taxon>Embryophyta</taxon>
        <taxon>Tracheophyta</taxon>
        <taxon>Spermatophyta</taxon>
        <taxon>Magnoliopsida</taxon>
        <taxon>eudicotyledons</taxon>
        <taxon>Gunneridae</taxon>
        <taxon>Pentapetalae</taxon>
        <taxon>rosids</taxon>
        <taxon>malvids</taxon>
        <taxon>Myrtales</taxon>
        <taxon>Lythraceae</taxon>
        <taxon>Punica</taxon>
    </lineage>
</organism>
<dbReference type="EMBL" id="MTKT01000556">
    <property type="protein sequence ID" value="OWM90071.1"/>
    <property type="molecule type" value="Genomic_DNA"/>
</dbReference>
<dbReference type="Proteomes" id="UP000197138">
    <property type="component" value="Unassembled WGS sequence"/>
</dbReference>
<evidence type="ECO:0000313" key="1">
    <source>
        <dbReference type="EMBL" id="OWM90071.1"/>
    </source>
</evidence>
<sequence>MWIGNRGCPGANVDWGCPGLHLWKWPVAGTLCDVSDHLLLLFVVRASWRVHAAEVAGCSRKTVASMLNDSLDCPHLQLRRGYLIVGHLPRQSIKKGFETSSRGSVNSCIALHLWSMCPCEG</sequence>
<accession>A0A218XZV2</accession>
<dbReference type="AlphaFoldDB" id="A0A218XZV2"/>
<proteinExistence type="predicted"/>
<name>A0A218XZV2_PUNGR</name>
<comment type="caution">
    <text evidence="1">The sequence shown here is derived from an EMBL/GenBank/DDBJ whole genome shotgun (WGS) entry which is preliminary data.</text>
</comment>
<protein>
    <submittedName>
        <fullName evidence="1">Uncharacterized protein</fullName>
    </submittedName>
</protein>
<evidence type="ECO:0000313" key="2">
    <source>
        <dbReference type="Proteomes" id="UP000197138"/>
    </source>
</evidence>
<reference evidence="2" key="1">
    <citation type="journal article" date="2017" name="Plant J.">
        <title>The pomegranate (Punica granatum L.) genome and the genomics of punicalagin biosynthesis.</title>
        <authorList>
            <person name="Qin G."/>
            <person name="Xu C."/>
            <person name="Ming R."/>
            <person name="Tang H."/>
            <person name="Guyot R."/>
            <person name="Kramer E.M."/>
            <person name="Hu Y."/>
            <person name="Yi X."/>
            <person name="Qi Y."/>
            <person name="Xu X."/>
            <person name="Gao Z."/>
            <person name="Pan H."/>
            <person name="Jian J."/>
            <person name="Tian Y."/>
            <person name="Yue Z."/>
            <person name="Xu Y."/>
        </authorList>
    </citation>
    <scope>NUCLEOTIDE SEQUENCE [LARGE SCALE GENOMIC DNA]</scope>
    <source>
        <strain evidence="2">cv. Dabenzi</strain>
    </source>
</reference>
<gene>
    <name evidence="1" type="ORF">CDL15_Pgr000858</name>
</gene>